<evidence type="ECO:0000256" key="2">
    <source>
        <dbReference type="ARBA" id="ARBA00022741"/>
    </source>
</evidence>
<dbReference type="PANTHER" id="PTHR43585">
    <property type="entry name" value="FUMIPYRROLE BIOSYNTHESIS PROTEIN C"/>
    <property type="match status" value="1"/>
</dbReference>
<dbReference type="GeneID" id="78477939"/>
<dbReference type="Gene3D" id="3.40.50.20">
    <property type="match status" value="1"/>
</dbReference>
<dbReference type="RefSeq" id="WP_067556561.1">
    <property type="nucleotide sequence ID" value="NZ_CAMNXC010000001.1"/>
</dbReference>
<organism evidence="7 8">
    <name type="scientific">Faecalibaculum rodentium</name>
    <dbReference type="NCBI Taxonomy" id="1702221"/>
    <lineage>
        <taxon>Bacteria</taxon>
        <taxon>Bacillati</taxon>
        <taxon>Bacillota</taxon>
        <taxon>Erysipelotrichia</taxon>
        <taxon>Erysipelotrichales</taxon>
        <taxon>Erysipelotrichaceae</taxon>
        <taxon>Faecalibaculum</taxon>
    </lineage>
</organism>
<accession>A0A140DUK5</accession>
<dbReference type="PATRIC" id="fig|1702221.3.peg.1155"/>
<evidence type="ECO:0000313" key="7">
    <source>
        <dbReference type="EMBL" id="AMK54332.1"/>
    </source>
</evidence>
<feature type="domain" description="ATP-grasp" evidence="6">
    <location>
        <begin position="118"/>
        <end position="315"/>
    </location>
</feature>
<dbReference type="InterPro" id="IPR052032">
    <property type="entry name" value="ATP-dep_AA_Ligase"/>
</dbReference>
<evidence type="ECO:0000256" key="1">
    <source>
        <dbReference type="ARBA" id="ARBA00022598"/>
    </source>
</evidence>
<dbReference type="Gene3D" id="3.30.1490.20">
    <property type="entry name" value="ATP-grasp fold, A domain"/>
    <property type="match status" value="1"/>
</dbReference>
<proteinExistence type="predicted"/>
<dbReference type="Pfam" id="PF02222">
    <property type="entry name" value="ATP-grasp"/>
    <property type="match status" value="1"/>
</dbReference>
<dbReference type="Gene3D" id="3.30.470.20">
    <property type="entry name" value="ATP-grasp fold, B domain"/>
    <property type="match status" value="1"/>
</dbReference>
<keyword evidence="8" id="KW-1185">Reference proteome</keyword>
<dbReference type="OrthoDB" id="24041at2"/>
<dbReference type="GO" id="GO:0046872">
    <property type="term" value="F:metal ion binding"/>
    <property type="evidence" value="ECO:0007669"/>
    <property type="project" value="InterPro"/>
</dbReference>
<dbReference type="SUPFAM" id="SSF56059">
    <property type="entry name" value="Glutathione synthetase ATP-binding domain-like"/>
    <property type="match status" value="1"/>
</dbReference>
<dbReference type="Proteomes" id="UP000069771">
    <property type="component" value="Chromosome"/>
</dbReference>
<dbReference type="STRING" id="1702221.AALO17_11980"/>
<evidence type="ECO:0000259" key="6">
    <source>
        <dbReference type="PROSITE" id="PS50975"/>
    </source>
</evidence>
<protein>
    <recommendedName>
        <fullName evidence="6">ATP-grasp domain-containing protein</fullName>
    </recommendedName>
</protein>
<dbReference type="EMBL" id="CP011391">
    <property type="protein sequence ID" value="AMK54332.1"/>
    <property type="molecule type" value="Genomic_DNA"/>
</dbReference>
<reference evidence="7 8" key="1">
    <citation type="journal article" date="2016" name="Gut Pathog.">
        <title>Whole genome sequencing of "Faecalibaculum rodentium" ALO17, isolated from C57BL/6J laboratory mouse feces.</title>
        <authorList>
            <person name="Lim S."/>
            <person name="Chang D.H."/>
            <person name="Ahn S."/>
            <person name="Kim B.C."/>
        </authorList>
    </citation>
    <scope>NUCLEOTIDE SEQUENCE [LARGE SCALE GENOMIC DNA]</scope>
    <source>
        <strain evidence="7 8">Alo17</strain>
    </source>
</reference>
<dbReference type="GO" id="GO:0005524">
    <property type="term" value="F:ATP binding"/>
    <property type="evidence" value="ECO:0007669"/>
    <property type="project" value="UniProtKB-UniRule"/>
</dbReference>
<dbReference type="PROSITE" id="PS50975">
    <property type="entry name" value="ATP_GRASP"/>
    <property type="match status" value="1"/>
</dbReference>
<evidence type="ECO:0000313" key="8">
    <source>
        <dbReference type="Proteomes" id="UP000069771"/>
    </source>
</evidence>
<evidence type="ECO:0000256" key="3">
    <source>
        <dbReference type="ARBA" id="ARBA00022755"/>
    </source>
</evidence>
<keyword evidence="1" id="KW-0436">Ligase</keyword>
<dbReference type="InterPro" id="IPR011761">
    <property type="entry name" value="ATP-grasp"/>
</dbReference>
<dbReference type="GO" id="GO:0006164">
    <property type="term" value="P:purine nucleotide biosynthetic process"/>
    <property type="evidence" value="ECO:0007669"/>
    <property type="project" value="UniProtKB-KW"/>
</dbReference>
<name>A0A140DUK5_9FIRM</name>
<sequence>MNFLFISPNYPESFWMFCRGLKRQGARVLAVVDQPYDSLKPELRANIDECFVVKSFHDYQEVLRAAGYFTWKYGKIDWIESNNEAWLTLDARLRDDFHVTTGFSLEQITEFQSKAAMKQYYERAGVPVSRYCLPKTLEEARAFVQEVGFPVVLKPDHGVGASFTYKISDDAQLVSCFEQTRDLHMILEEYIDADVITLDGITDQDGQIRFLGSMEYVGNCMDSVQQHDSIGTYYTFDVSDEYRQIAQRVADSFGIRSRFFHGEYFRLREDKPGLGKKGMLMGLEVNFRPPGGFAPDLLNYSNDMDIYDLWAQVITGHETSVSSRLKFSAGFAGRRNGVPYRYSVHEIEDMFRPELLNTEYLPPAFAAAMGDVTIKARFTSMERRAEFFLKAFERQ</sequence>
<gene>
    <name evidence="7" type="ORF">AALO17_11980</name>
</gene>
<dbReference type="InterPro" id="IPR003135">
    <property type="entry name" value="ATP-grasp_carboxylate-amine"/>
</dbReference>
<dbReference type="PANTHER" id="PTHR43585:SF2">
    <property type="entry name" value="ATP-GRASP ENZYME FSQD"/>
    <property type="match status" value="1"/>
</dbReference>
<keyword evidence="3" id="KW-0658">Purine biosynthesis</keyword>
<evidence type="ECO:0000256" key="4">
    <source>
        <dbReference type="ARBA" id="ARBA00022840"/>
    </source>
</evidence>
<dbReference type="AlphaFoldDB" id="A0A140DUK5"/>
<dbReference type="GO" id="GO:0016874">
    <property type="term" value="F:ligase activity"/>
    <property type="evidence" value="ECO:0007669"/>
    <property type="project" value="UniProtKB-KW"/>
</dbReference>
<dbReference type="InterPro" id="IPR013815">
    <property type="entry name" value="ATP_grasp_subdomain_1"/>
</dbReference>
<evidence type="ECO:0000256" key="5">
    <source>
        <dbReference type="PROSITE-ProRule" id="PRU00409"/>
    </source>
</evidence>
<keyword evidence="2 5" id="KW-0547">Nucleotide-binding</keyword>
<keyword evidence="4 5" id="KW-0067">ATP-binding</keyword>
<dbReference type="KEGG" id="fro:AALO17_11980"/>